<keyword evidence="2" id="KW-1185">Reference proteome</keyword>
<evidence type="ECO:0000313" key="1">
    <source>
        <dbReference type="EMBL" id="MCK8784057.1"/>
    </source>
</evidence>
<evidence type="ECO:0008006" key="3">
    <source>
        <dbReference type="Google" id="ProtNLM"/>
    </source>
</evidence>
<reference evidence="1" key="1">
    <citation type="submission" date="2022-04" db="EMBL/GenBank/DDBJ databases">
        <title>Roseomonas acroporae sp. nov., isolated from coral Acropora digitifera.</title>
        <authorList>
            <person name="Sun H."/>
        </authorList>
    </citation>
    <scope>NUCLEOTIDE SEQUENCE</scope>
    <source>
        <strain evidence="1">NAR14</strain>
    </source>
</reference>
<organism evidence="1 2">
    <name type="scientific">Roseomonas acroporae</name>
    <dbReference type="NCBI Taxonomy" id="2937791"/>
    <lineage>
        <taxon>Bacteria</taxon>
        <taxon>Pseudomonadati</taxon>
        <taxon>Pseudomonadota</taxon>
        <taxon>Alphaproteobacteria</taxon>
        <taxon>Acetobacterales</taxon>
        <taxon>Roseomonadaceae</taxon>
        <taxon>Roseomonas</taxon>
    </lineage>
</organism>
<protein>
    <recommendedName>
        <fullName evidence="3">Lipoprotein</fullName>
    </recommendedName>
</protein>
<sequence length="180" mass="19131">MATKAGAALPLLGALALLGGCGDASLLPARCPRIAILADAADLTQFRPGGGQDLTAMQVDGRMVGVSGQCDYAGRGREALNVTLSVAIEAERGPAAEGRTADLPYFIAVTGRDERRILDKQPTVTTVRFGANTTRTTVRTDSMTIRLPLGDRHQAEDYTVLVGFQLTPEQLALNRRRGPR</sequence>
<evidence type="ECO:0000313" key="2">
    <source>
        <dbReference type="Proteomes" id="UP001139516"/>
    </source>
</evidence>
<dbReference type="EMBL" id="JALPRX010000023">
    <property type="protein sequence ID" value="MCK8784057.1"/>
    <property type="molecule type" value="Genomic_DNA"/>
</dbReference>
<comment type="caution">
    <text evidence="1">The sequence shown here is derived from an EMBL/GenBank/DDBJ whole genome shotgun (WGS) entry which is preliminary data.</text>
</comment>
<accession>A0A9X1Y6I3</accession>
<proteinExistence type="predicted"/>
<dbReference type="PROSITE" id="PS51257">
    <property type="entry name" value="PROKAR_LIPOPROTEIN"/>
    <property type="match status" value="1"/>
</dbReference>
<dbReference type="AlphaFoldDB" id="A0A9X1Y6I3"/>
<dbReference type="Proteomes" id="UP001139516">
    <property type="component" value="Unassembled WGS sequence"/>
</dbReference>
<gene>
    <name evidence="1" type="ORF">M0638_06650</name>
</gene>
<dbReference type="RefSeq" id="WP_248666183.1">
    <property type="nucleotide sequence ID" value="NZ_JALPRX010000023.1"/>
</dbReference>
<name>A0A9X1Y6I3_9PROT</name>